<feature type="transmembrane region" description="Helical" evidence="1">
    <location>
        <begin position="35"/>
        <end position="61"/>
    </location>
</feature>
<accession>A0ABT5VD40</accession>
<keyword evidence="3" id="KW-1185">Reference proteome</keyword>
<evidence type="ECO:0008006" key="4">
    <source>
        <dbReference type="Google" id="ProtNLM"/>
    </source>
</evidence>
<gene>
    <name evidence="2" type="ORF">N7Z68_08185</name>
</gene>
<evidence type="ECO:0000313" key="3">
    <source>
        <dbReference type="Proteomes" id="UP001148125"/>
    </source>
</evidence>
<name>A0ABT5VD40_9BACI</name>
<comment type="caution">
    <text evidence="2">The sequence shown here is derived from an EMBL/GenBank/DDBJ whole genome shotgun (WGS) entry which is preliminary data.</text>
</comment>
<keyword evidence="1" id="KW-0472">Membrane</keyword>
<protein>
    <recommendedName>
        <fullName evidence="4">DUF3899 domain-containing protein</fullName>
    </recommendedName>
</protein>
<organism evidence="2 3">
    <name type="scientific">Alkalihalobacterium chitinilyticum</name>
    <dbReference type="NCBI Taxonomy" id="2980103"/>
    <lineage>
        <taxon>Bacteria</taxon>
        <taxon>Bacillati</taxon>
        <taxon>Bacillota</taxon>
        <taxon>Bacilli</taxon>
        <taxon>Bacillales</taxon>
        <taxon>Bacillaceae</taxon>
        <taxon>Alkalihalobacterium</taxon>
    </lineage>
</organism>
<dbReference type="EMBL" id="JAOTPO010000004">
    <property type="protein sequence ID" value="MDE5413363.1"/>
    <property type="molecule type" value="Genomic_DNA"/>
</dbReference>
<evidence type="ECO:0000313" key="2">
    <source>
        <dbReference type="EMBL" id="MDE5413363.1"/>
    </source>
</evidence>
<keyword evidence="1" id="KW-1133">Transmembrane helix</keyword>
<feature type="transmembrane region" description="Helical" evidence="1">
    <location>
        <begin position="82"/>
        <end position="104"/>
    </location>
</feature>
<dbReference type="Proteomes" id="UP001148125">
    <property type="component" value="Unassembled WGS sequence"/>
</dbReference>
<evidence type="ECO:0000256" key="1">
    <source>
        <dbReference type="SAM" id="Phobius"/>
    </source>
</evidence>
<reference evidence="2" key="1">
    <citation type="submission" date="2024-05" db="EMBL/GenBank/DDBJ databases">
        <title>Alkalihalobacillus sp. strain MEB203 novel alkaliphilic bacterium from Lonar Lake, India.</title>
        <authorList>
            <person name="Joshi A."/>
            <person name="Thite S."/>
            <person name="Mengade P."/>
        </authorList>
    </citation>
    <scope>NUCLEOTIDE SEQUENCE</scope>
    <source>
        <strain evidence="2">MEB 203</strain>
    </source>
</reference>
<sequence length="107" mass="12347">MRNLIQLLLTLLLLAGQFGATFWIASLINMTFLDVMFFTSIGFLALFIFFSSNGGFVSNYANVMASKQSFGNDVYKREMFAFRINSFVLSALLFFIIHWILFIVHYM</sequence>
<dbReference type="RefSeq" id="WP_275117980.1">
    <property type="nucleotide sequence ID" value="NZ_JAOTPO010000004.1"/>
</dbReference>
<proteinExistence type="predicted"/>
<keyword evidence="1" id="KW-0812">Transmembrane</keyword>